<dbReference type="STRING" id="7739.C3ZTK4"/>
<keyword evidence="1" id="KW-0175">Coiled coil</keyword>
<dbReference type="InterPro" id="IPR029176">
    <property type="entry name" value="SPATA24"/>
</dbReference>
<dbReference type="AlphaFoldDB" id="C3ZTK4"/>
<dbReference type="PANTHER" id="PTHR35155">
    <property type="entry name" value="SPERMATOGENESIS-ASSOCIATED PROTEIN 24"/>
    <property type="match status" value="1"/>
</dbReference>
<dbReference type="EMBL" id="GG666678">
    <property type="protein sequence ID" value="EEN44111.1"/>
    <property type="molecule type" value="Genomic_DNA"/>
</dbReference>
<gene>
    <name evidence="3" type="ORF">BRAFLDRAFT_87619</name>
</gene>
<dbReference type="InParanoid" id="C3ZTK4"/>
<evidence type="ECO:0000313" key="3">
    <source>
        <dbReference type="EMBL" id="EEN44111.1"/>
    </source>
</evidence>
<evidence type="ECO:0000256" key="2">
    <source>
        <dbReference type="SAM" id="MobiDB-lite"/>
    </source>
</evidence>
<dbReference type="PANTHER" id="PTHR35155:SF1">
    <property type="entry name" value="SPERMATOGENESIS-ASSOCIATED PROTEIN 24"/>
    <property type="match status" value="1"/>
</dbReference>
<evidence type="ECO:0000256" key="1">
    <source>
        <dbReference type="SAM" id="Coils"/>
    </source>
</evidence>
<feature type="coiled-coil region" evidence="1">
    <location>
        <begin position="14"/>
        <end position="120"/>
    </location>
</feature>
<organism>
    <name type="scientific">Branchiostoma floridae</name>
    <name type="common">Florida lancelet</name>
    <name type="synonym">Amphioxus</name>
    <dbReference type="NCBI Taxonomy" id="7739"/>
    <lineage>
        <taxon>Eukaryota</taxon>
        <taxon>Metazoa</taxon>
        <taxon>Chordata</taxon>
        <taxon>Cephalochordata</taxon>
        <taxon>Leptocardii</taxon>
        <taxon>Amphioxiformes</taxon>
        <taxon>Branchiostomatidae</taxon>
        <taxon>Branchiostoma</taxon>
    </lineage>
</organism>
<feature type="compositionally biased region" description="Basic residues" evidence="2">
    <location>
        <begin position="192"/>
        <end position="204"/>
    </location>
</feature>
<dbReference type="eggNOG" id="ENOG502S3HF">
    <property type="taxonomic scope" value="Eukaryota"/>
</dbReference>
<reference evidence="3" key="1">
    <citation type="journal article" date="2008" name="Nature">
        <title>The amphioxus genome and the evolution of the chordate karyotype.</title>
        <authorList>
            <consortium name="US DOE Joint Genome Institute (JGI-PGF)"/>
            <person name="Putnam N.H."/>
            <person name="Butts T."/>
            <person name="Ferrier D.E.K."/>
            <person name="Furlong R.F."/>
            <person name="Hellsten U."/>
            <person name="Kawashima T."/>
            <person name="Robinson-Rechavi M."/>
            <person name="Shoguchi E."/>
            <person name="Terry A."/>
            <person name="Yu J.-K."/>
            <person name="Benito-Gutierrez E.L."/>
            <person name="Dubchak I."/>
            <person name="Garcia-Fernandez J."/>
            <person name="Gibson-Brown J.J."/>
            <person name="Grigoriev I.V."/>
            <person name="Horton A.C."/>
            <person name="de Jong P.J."/>
            <person name="Jurka J."/>
            <person name="Kapitonov V.V."/>
            <person name="Kohara Y."/>
            <person name="Kuroki Y."/>
            <person name="Lindquist E."/>
            <person name="Lucas S."/>
            <person name="Osoegawa K."/>
            <person name="Pennacchio L.A."/>
            <person name="Salamov A.A."/>
            <person name="Satou Y."/>
            <person name="Sauka-Spengler T."/>
            <person name="Schmutz J."/>
            <person name="Shin-I T."/>
            <person name="Toyoda A."/>
            <person name="Bronner-Fraser M."/>
            <person name="Fujiyama A."/>
            <person name="Holland L.Z."/>
            <person name="Holland P.W.H."/>
            <person name="Satoh N."/>
            <person name="Rokhsar D.S."/>
        </authorList>
    </citation>
    <scope>NUCLEOTIDE SEQUENCE [LARGE SCALE GENOMIC DNA]</scope>
    <source>
        <strain evidence="3">S238N-H82</strain>
        <tissue evidence="3">Testes</tissue>
    </source>
</reference>
<feature type="region of interest" description="Disordered" evidence="2">
    <location>
        <begin position="186"/>
        <end position="213"/>
    </location>
</feature>
<proteinExistence type="predicted"/>
<sequence>MASTPHLGSHVLVHRQLQDLVVVQQDQLDKLRHELRAKEGWVDKEEFEALQRELQLEREEHIKTKAKLASESEKLQFALGEIDVLSKQLEREKAAFENALGLMKNKAQRESQQASQLKDKCSGEQLPGTEVVAQCELQEDILNVKDLRINDLKQRLTKQKQVTAHKAQMKDLEIQQQQDAYISRLLEDSGQGRRRAGKTGKKGLTKIDFDDEL</sequence>
<protein>
    <submittedName>
        <fullName evidence="3">Uncharacterized protein</fullName>
    </submittedName>
</protein>
<accession>C3ZTK4</accession>
<dbReference type="Pfam" id="PF15175">
    <property type="entry name" value="SPATA24"/>
    <property type="match status" value="1"/>
</dbReference>
<name>C3ZTK4_BRAFL</name>